<dbReference type="GO" id="GO:0005634">
    <property type="term" value="C:nucleus"/>
    <property type="evidence" value="ECO:0007669"/>
    <property type="project" value="UniProtKB-SubCell"/>
</dbReference>
<feature type="transmembrane region" description="Helical" evidence="7">
    <location>
        <begin position="159"/>
        <end position="179"/>
    </location>
</feature>
<evidence type="ECO:0000313" key="9">
    <source>
        <dbReference type="Proteomes" id="UP000030104"/>
    </source>
</evidence>
<dbReference type="PANTHER" id="PTHR31845:SF32">
    <property type="entry name" value="MISCELLANEOUS ZN(II)2CYS6 TRANSCRIPTION FACTOR (EUROFUNG)-RELATED"/>
    <property type="match status" value="1"/>
</dbReference>
<evidence type="ECO:0000256" key="6">
    <source>
        <dbReference type="SAM" id="MobiDB-lite"/>
    </source>
</evidence>
<dbReference type="PANTHER" id="PTHR31845">
    <property type="entry name" value="FINGER DOMAIN PROTEIN, PUTATIVE-RELATED"/>
    <property type="match status" value="1"/>
</dbReference>
<dbReference type="Proteomes" id="UP000030104">
    <property type="component" value="Unassembled WGS sequence"/>
</dbReference>
<evidence type="ECO:0000256" key="5">
    <source>
        <dbReference type="ARBA" id="ARBA00023242"/>
    </source>
</evidence>
<gene>
    <name evidence="8" type="ORF">PITC_072390</name>
</gene>
<keyword evidence="9" id="KW-1185">Reference proteome</keyword>
<comment type="caution">
    <text evidence="8">The sequence shown here is derived from an EMBL/GenBank/DDBJ whole genome shotgun (WGS) entry which is preliminary data.</text>
</comment>
<feature type="region of interest" description="Disordered" evidence="6">
    <location>
        <begin position="1"/>
        <end position="68"/>
    </location>
</feature>
<dbReference type="GO" id="GO:0000981">
    <property type="term" value="F:DNA-binding transcription factor activity, RNA polymerase II-specific"/>
    <property type="evidence" value="ECO:0007669"/>
    <property type="project" value="TreeGrafter"/>
</dbReference>
<keyword evidence="7" id="KW-1133">Transmembrane helix</keyword>
<keyword evidence="2" id="KW-0805">Transcription regulation</keyword>
<dbReference type="HOGENOM" id="CLU_006524_7_1_1"/>
<evidence type="ECO:0000256" key="7">
    <source>
        <dbReference type="SAM" id="Phobius"/>
    </source>
</evidence>
<feature type="compositionally biased region" description="Low complexity" evidence="6">
    <location>
        <begin position="1"/>
        <end position="18"/>
    </location>
</feature>
<feature type="transmembrane region" description="Helical" evidence="7">
    <location>
        <begin position="353"/>
        <end position="375"/>
    </location>
</feature>
<sequence>MMKMGTQPSTASPSATTSLHGSMFTGDMETNTPIHSPPENDSGLNCLGNDRNNPAPAATQATTDSLDSLDYGVSNAEPSPMEAEENLTNFQTSKLPYFPFVYIPFKTSSELLRRERPFLWLCVMAVSSKSTAQQQILGTRIRQTIGQQMVVNSEKNIDLLLGLLTFIAVFAQLAISLVFDLGLNKPVPEETSITSNLQKFPRPSAPRTMEERRAVLGCFLVTSIISSFLQKIDALRWTRHLEECIEILDNQKECLNDEILVQQVRLQLIGAQAIQSKQHEASSAFVETTNTEHFLSELDNIKSDIFGTAPKNVIFLHFYSIELETALSAMLFISNDSIIPQEKFLHKGLESIIAWFDVFFMIPPIGYIGFPFSIFSQLVRSLTTLYRLATLDESMWDKHHVRKIANPLLILNRVISNFEQVPVVAELDNCDSAEGDVFSRSTRIFRSLRSEWESKLGPGDVMFPVVPASHHDDIPLFDPLGEQILENDWFMHLLSSNF</sequence>
<keyword evidence="7" id="KW-0812">Transmembrane</keyword>
<proteinExistence type="predicted"/>
<evidence type="ECO:0000313" key="8">
    <source>
        <dbReference type="EMBL" id="KGO65244.1"/>
    </source>
</evidence>
<dbReference type="OrthoDB" id="10021397at2759"/>
<evidence type="ECO:0000256" key="1">
    <source>
        <dbReference type="ARBA" id="ARBA00004123"/>
    </source>
</evidence>
<keyword evidence="3" id="KW-0238">DNA-binding</keyword>
<dbReference type="EMBL" id="JQGA01001515">
    <property type="protein sequence ID" value="KGO65244.1"/>
    <property type="molecule type" value="Genomic_DNA"/>
</dbReference>
<dbReference type="GO" id="GO:0000976">
    <property type="term" value="F:transcription cis-regulatory region binding"/>
    <property type="evidence" value="ECO:0007669"/>
    <property type="project" value="TreeGrafter"/>
</dbReference>
<evidence type="ECO:0000256" key="2">
    <source>
        <dbReference type="ARBA" id="ARBA00023015"/>
    </source>
</evidence>
<keyword evidence="4" id="KW-0804">Transcription</keyword>
<feature type="compositionally biased region" description="Low complexity" evidence="6">
    <location>
        <begin position="54"/>
        <end position="63"/>
    </location>
</feature>
<dbReference type="InterPro" id="IPR051089">
    <property type="entry name" value="prtT"/>
</dbReference>
<accession>A0A0A2KBR7</accession>
<dbReference type="STRING" id="40296.A0A0A2KBR7"/>
<dbReference type="OMA" id="DINWMTQ"/>
<dbReference type="PhylomeDB" id="A0A0A2KBR7"/>
<organism evidence="8 9">
    <name type="scientific">Penicillium italicum</name>
    <name type="common">Blue mold</name>
    <dbReference type="NCBI Taxonomy" id="40296"/>
    <lineage>
        <taxon>Eukaryota</taxon>
        <taxon>Fungi</taxon>
        <taxon>Dikarya</taxon>
        <taxon>Ascomycota</taxon>
        <taxon>Pezizomycotina</taxon>
        <taxon>Eurotiomycetes</taxon>
        <taxon>Eurotiomycetidae</taxon>
        <taxon>Eurotiales</taxon>
        <taxon>Aspergillaceae</taxon>
        <taxon>Penicillium</taxon>
    </lineage>
</organism>
<comment type="subcellular location">
    <subcellularLocation>
        <location evidence="1">Nucleus</location>
    </subcellularLocation>
</comment>
<dbReference type="AlphaFoldDB" id="A0A0A2KBR7"/>
<reference evidence="8 9" key="1">
    <citation type="journal article" date="2015" name="Mol. Plant Microbe Interact.">
        <title>Genome, transcriptome, and functional analyses of Penicillium expansum provide new insights into secondary metabolism and pathogenicity.</title>
        <authorList>
            <person name="Ballester A.R."/>
            <person name="Marcet-Houben M."/>
            <person name="Levin E."/>
            <person name="Sela N."/>
            <person name="Selma-Lazaro C."/>
            <person name="Carmona L."/>
            <person name="Wisniewski M."/>
            <person name="Droby S."/>
            <person name="Gonzalez-Candelas L."/>
            <person name="Gabaldon T."/>
        </authorList>
    </citation>
    <scope>NUCLEOTIDE SEQUENCE [LARGE SCALE GENOMIC DNA]</scope>
    <source>
        <strain evidence="8 9">PHI-1</strain>
    </source>
</reference>
<protein>
    <submittedName>
        <fullName evidence="8">Uncharacterized protein</fullName>
    </submittedName>
</protein>
<keyword evidence="7" id="KW-0472">Membrane</keyword>
<name>A0A0A2KBR7_PENIT</name>
<evidence type="ECO:0000256" key="4">
    <source>
        <dbReference type="ARBA" id="ARBA00023163"/>
    </source>
</evidence>
<evidence type="ECO:0000256" key="3">
    <source>
        <dbReference type="ARBA" id="ARBA00023125"/>
    </source>
</evidence>
<keyword evidence="5" id="KW-0539">Nucleus</keyword>